<evidence type="ECO:0000256" key="2">
    <source>
        <dbReference type="ARBA" id="ARBA00018987"/>
    </source>
</evidence>
<reference evidence="5" key="1">
    <citation type="submission" date="2020-01" db="EMBL/GenBank/DDBJ databases">
        <title>Draft genome sequence of the Termite Coptotermes fromosanus.</title>
        <authorList>
            <person name="Itakura S."/>
            <person name="Yosikawa Y."/>
            <person name="Umezawa K."/>
        </authorList>
    </citation>
    <scope>NUCLEOTIDE SEQUENCE [LARGE SCALE GENOMIC DNA]</scope>
</reference>
<evidence type="ECO:0000256" key="1">
    <source>
        <dbReference type="ARBA" id="ARBA00006395"/>
    </source>
</evidence>
<evidence type="ECO:0000313" key="4">
    <source>
        <dbReference type="EMBL" id="GFG28681.1"/>
    </source>
</evidence>
<dbReference type="PANTHER" id="PTHR14790:SF15">
    <property type="entry name" value="RECQ-MEDIATED GENOME INSTABILITY PROTEIN 1"/>
    <property type="match status" value="1"/>
</dbReference>
<proteinExistence type="inferred from homology"/>
<protein>
    <recommendedName>
        <fullName evidence="2">RecQ-mediated genome instability protein 1</fullName>
    </recommendedName>
</protein>
<dbReference type="Gene3D" id="2.40.50.770">
    <property type="entry name" value="RecQ-mediated genome instability protein Rmi1, C-terminal domain"/>
    <property type="match status" value="1"/>
</dbReference>
<comment type="caution">
    <text evidence="4">The sequence shown here is derived from an EMBL/GenBank/DDBJ whole genome shotgun (WGS) entry which is preliminary data.</text>
</comment>
<dbReference type="GO" id="GO:0000724">
    <property type="term" value="P:double-strand break repair via homologous recombination"/>
    <property type="evidence" value="ECO:0007669"/>
    <property type="project" value="TreeGrafter"/>
</dbReference>
<dbReference type="OrthoDB" id="341511at2759"/>
<dbReference type="Pfam" id="PF08585">
    <property type="entry name" value="RMI1_N_C"/>
    <property type="match status" value="1"/>
</dbReference>
<feature type="domain" description="RecQ mediated genome instability protein 1 OB-fold" evidence="3">
    <location>
        <begin position="7"/>
        <end position="135"/>
    </location>
</feature>
<dbReference type="AlphaFoldDB" id="A0A6L2P8P7"/>
<keyword evidence="5" id="KW-1185">Reference proteome</keyword>
<name>A0A6L2P8P7_COPFO</name>
<evidence type="ECO:0000259" key="3">
    <source>
        <dbReference type="Pfam" id="PF08585"/>
    </source>
</evidence>
<organism evidence="4 5">
    <name type="scientific">Coptotermes formosanus</name>
    <name type="common">Formosan subterranean termite</name>
    <dbReference type="NCBI Taxonomy" id="36987"/>
    <lineage>
        <taxon>Eukaryota</taxon>
        <taxon>Metazoa</taxon>
        <taxon>Ecdysozoa</taxon>
        <taxon>Arthropoda</taxon>
        <taxon>Hexapoda</taxon>
        <taxon>Insecta</taxon>
        <taxon>Pterygota</taxon>
        <taxon>Neoptera</taxon>
        <taxon>Polyneoptera</taxon>
        <taxon>Dictyoptera</taxon>
        <taxon>Blattodea</taxon>
        <taxon>Blattoidea</taxon>
        <taxon>Termitoidae</taxon>
        <taxon>Rhinotermitidae</taxon>
        <taxon>Coptotermes</taxon>
    </lineage>
</organism>
<dbReference type="PANTHER" id="PTHR14790">
    <property type="entry name" value="RECQ-MEDIATED GENOME INSTABILITY PROTEIN 1 RMI1"/>
    <property type="match status" value="1"/>
</dbReference>
<sequence length="204" mass="23253">MGQGCLPPNLSSTLMTLLPRKYALQFEQIRDVSQSAYTQLQEMRKQIKENAEVVTTTPQACEFCPTRMPQLASCGRIQNIQRMQYWPVRSLDEEQLLPGCKVLVVDPVECRRILQLEQHNLETLGGEVDSLLISNASYYTRRNNTLLFTESLKARLNLSHVLKDEDNEILLQMSLEALEKPKMHNTLSVSSRLTSVQDSQLDGE</sequence>
<accession>A0A6L2P8P7</accession>
<dbReference type="GO" id="GO:0000712">
    <property type="term" value="P:resolution of meiotic recombination intermediates"/>
    <property type="evidence" value="ECO:0007669"/>
    <property type="project" value="TreeGrafter"/>
</dbReference>
<dbReference type="GO" id="GO:0016604">
    <property type="term" value="C:nuclear body"/>
    <property type="evidence" value="ECO:0007669"/>
    <property type="project" value="TreeGrafter"/>
</dbReference>
<dbReference type="InterPro" id="IPR042470">
    <property type="entry name" value="RMI1_N_C_sf"/>
</dbReference>
<dbReference type="InParanoid" id="A0A6L2P8P7"/>
<comment type="similarity">
    <text evidence="1">Belongs to the RMI1 family.</text>
</comment>
<dbReference type="Proteomes" id="UP000502823">
    <property type="component" value="Unassembled WGS sequence"/>
</dbReference>
<dbReference type="EMBL" id="BLKM01000078">
    <property type="protein sequence ID" value="GFG28681.1"/>
    <property type="molecule type" value="Genomic_DNA"/>
</dbReference>
<dbReference type="GO" id="GO:0031422">
    <property type="term" value="C:RecQ family helicase-topoisomerase III complex"/>
    <property type="evidence" value="ECO:0007669"/>
    <property type="project" value="TreeGrafter"/>
</dbReference>
<evidence type="ECO:0000313" key="5">
    <source>
        <dbReference type="Proteomes" id="UP000502823"/>
    </source>
</evidence>
<gene>
    <name evidence="4" type="ORF">Cfor_05966</name>
</gene>
<dbReference type="InterPro" id="IPR013894">
    <property type="entry name" value="RMI1_OB"/>
</dbReference>